<proteinExistence type="predicted"/>
<keyword evidence="9" id="KW-1185">Reference proteome</keyword>
<evidence type="ECO:0000256" key="4">
    <source>
        <dbReference type="ARBA" id="ARBA00022777"/>
    </source>
</evidence>
<keyword evidence="4 8" id="KW-0418">Kinase</keyword>
<gene>
    <name evidence="8" type="ORF">SAMN06265364_1436</name>
</gene>
<evidence type="ECO:0000256" key="6">
    <source>
        <dbReference type="ARBA" id="ARBA00023012"/>
    </source>
</evidence>
<keyword evidence="3" id="KW-0547">Nucleotide-binding</keyword>
<dbReference type="Gene3D" id="3.30.565.10">
    <property type="entry name" value="Histidine kinase-like ATPase, C-terminal domain"/>
    <property type="match status" value="2"/>
</dbReference>
<dbReference type="Proteomes" id="UP000198427">
    <property type="component" value="Unassembled WGS sequence"/>
</dbReference>
<organism evidence="8 9">
    <name type="scientific">Prevotella jejuni</name>
    <dbReference type="NCBI Taxonomy" id="1177574"/>
    <lineage>
        <taxon>Bacteria</taxon>
        <taxon>Pseudomonadati</taxon>
        <taxon>Bacteroidota</taxon>
        <taxon>Bacteroidia</taxon>
        <taxon>Bacteroidales</taxon>
        <taxon>Prevotellaceae</taxon>
        <taxon>Prevotella</taxon>
    </lineage>
</organism>
<dbReference type="GeneID" id="94029388"/>
<evidence type="ECO:0000256" key="5">
    <source>
        <dbReference type="ARBA" id="ARBA00022840"/>
    </source>
</evidence>
<comment type="caution">
    <text evidence="8">The sequence shown here is derived from an EMBL/GenBank/DDBJ whole genome shotgun (WGS) entry which is preliminary data.</text>
</comment>
<dbReference type="PANTHER" id="PTHR43065">
    <property type="entry name" value="SENSOR HISTIDINE KINASE"/>
    <property type="match status" value="1"/>
</dbReference>
<evidence type="ECO:0000256" key="3">
    <source>
        <dbReference type="ARBA" id="ARBA00022741"/>
    </source>
</evidence>
<dbReference type="PANTHER" id="PTHR43065:SF10">
    <property type="entry name" value="PEROXIDE STRESS-ACTIVATED HISTIDINE KINASE MAK3"/>
    <property type="match status" value="1"/>
</dbReference>
<dbReference type="GO" id="GO:0005524">
    <property type="term" value="F:ATP binding"/>
    <property type="evidence" value="ECO:0007669"/>
    <property type="project" value="UniProtKB-KW"/>
</dbReference>
<dbReference type="Pfam" id="PF02518">
    <property type="entry name" value="HATPase_c"/>
    <property type="match status" value="1"/>
</dbReference>
<name>A0A2K9HA73_9BACT</name>
<evidence type="ECO:0000313" key="9">
    <source>
        <dbReference type="Proteomes" id="UP000198427"/>
    </source>
</evidence>
<dbReference type="AlphaFoldDB" id="A0A2K9HA73"/>
<protein>
    <submittedName>
        <fullName evidence="8">Signal transduction histidine kinase</fullName>
    </submittedName>
</protein>
<keyword evidence="2" id="KW-0808">Transferase</keyword>
<keyword evidence="6" id="KW-0902">Two-component regulatory system</keyword>
<reference evidence="8 9" key="1">
    <citation type="submission" date="2017-06" db="EMBL/GenBank/DDBJ databases">
        <authorList>
            <person name="Varghese N."/>
            <person name="Submissions S."/>
        </authorList>
    </citation>
    <scope>NUCLEOTIDE SEQUENCE [LARGE SCALE GENOMIC DNA]</scope>
    <source>
        <strain evidence="8 9">DSM 26989</strain>
    </source>
</reference>
<dbReference type="SMART" id="SM00387">
    <property type="entry name" value="HATPase_c"/>
    <property type="match status" value="1"/>
</dbReference>
<dbReference type="SUPFAM" id="SSF55874">
    <property type="entry name" value="ATPase domain of HSP90 chaperone/DNA topoisomerase II/histidine kinase"/>
    <property type="match status" value="2"/>
</dbReference>
<keyword evidence="5" id="KW-0067">ATP-binding</keyword>
<dbReference type="GO" id="GO:0016301">
    <property type="term" value="F:kinase activity"/>
    <property type="evidence" value="ECO:0007669"/>
    <property type="project" value="UniProtKB-KW"/>
</dbReference>
<dbReference type="KEGG" id="pje:CRM71_08255"/>
<accession>A0A2K9HA73</accession>
<evidence type="ECO:0000313" key="8">
    <source>
        <dbReference type="EMBL" id="SNS11134.1"/>
    </source>
</evidence>
<feature type="domain" description="Histidine kinase/HSP90-like ATPase" evidence="7">
    <location>
        <begin position="734"/>
        <end position="855"/>
    </location>
</feature>
<dbReference type="RefSeq" id="WP_089367146.1">
    <property type="nucleotide sequence ID" value="NZ_CP023863.1"/>
</dbReference>
<dbReference type="EMBL" id="FZNZ01000043">
    <property type="protein sequence ID" value="SNS11134.1"/>
    <property type="molecule type" value="Genomic_DNA"/>
</dbReference>
<dbReference type="OrthoDB" id="9816482at2"/>
<dbReference type="Pfam" id="PF13589">
    <property type="entry name" value="HATPase_c_3"/>
    <property type="match status" value="1"/>
</dbReference>
<dbReference type="GO" id="GO:0000160">
    <property type="term" value="P:phosphorelay signal transduction system"/>
    <property type="evidence" value="ECO:0007669"/>
    <property type="project" value="UniProtKB-KW"/>
</dbReference>
<evidence type="ECO:0000256" key="1">
    <source>
        <dbReference type="ARBA" id="ARBA00022553"/>
    </source>
</evidence>
<keyword evidence="1" id="KW-0597">Phosphoprotein</keyword>
<evidence type="ECO:0000259" key="7">
    <source>
        <dbReference type="SMART" id="SM00387"/>
    </source>
</evidence>
<sequence length="859" mass="99196">MLTRIPFKVSARTARLIGRENVATAKGAIIELVKNGYDADSRFSIILIDNLYGVYHNHLNVNDYNHLLKNGITPTLLESIYLKTENGYYERTDVNIEKIGILKKELQKNTTLYIIDAGEGMTGNIIKNCWMTIGTDNKSMNYVTHGGRVKAGAKGIGRFALDKLGEQCEMYTFFNTEVHKDVDDDGNPSHYRGYHWVVNWNEFEGSNKTIDSISAELEGISDISFMDCLNDIPLTDNLQQLVAEQPVHHGTILKIKKLRDIWDADATKRIYDDLSVLVPPTESREFVINLQSLGEPSKYGEVESSFCDDYDYKIEAHADVNQEVSIRIYRQEYNTEALPLSFFNRENQKQYPYRREDFLRGFWETMRTFPQLIPGYRDFDTDGFLNRIGSFDFIFYYLKRSATRNDETRFFYRQCPYNLRKSWLDKYGGIKLFRDSFRVRPYGEKNDSAFDWLALGMRKNNSPAGVAKKTGGYRVEAENIAGSILISRVTNLDFEDKSSREGLQENKTFSIFQQLIIGIIKIFEDDRSLIARELAADDEDRNGATRDRERAEELAQKIIAQTRQSSLSDEKLGDSQFIDKSSANYQLRLLANINEQKTEEIKMLREEQRILRALASSGLMLASFAHDLSKLNDSLDYRYDKIKKLFCTKVNEEDFPEERRKNPFLLLEQAKQNDFKMQQWLNFSTDIIKKDKRRRKAVNFITYFEKLAEIWAGIFADRGIRFEHSNVDNNSMRVFEIDLDSIFYNLISNSVEAFIRSREQRERIVEISLHTTEKCFICTYKDNGPGLSADIVDPNIIFQPLFTTKRNVSTGEEIGTGLGMWLVKLIAEDNDARVILLTPAIGFGLQIIFPIKYKVNNGL</sequence>
<evidence type="ECO:0000256" key="2">
    <source>
        <dbReference type="ARBA" id="ARBA00022679"/>
    </source>
</evidence>
<dbReference type="InterPro" id="IPR003594">
    <property type="entry name" value="HATPase_dom"/>
</dbReference>
<dbReference type="InterPro" id="IPR036890">
    <property type="entry name" value="HATPase_C_sf"/>
</dbReference>